<dbReference type="OrthoDB" id="9807535at2"/>
<evidence type="ECO:0000313" key="3">
    <source>
        <dbReference type="EMBL" id="KRG72719.1"/>
    </source>
</evidence>
<evidence type="ECO:0000259" key="2">
    <source>
        <dbReference type="Pfam" id="PF03795"/>
    </source>
</evidence>
<dbReference type="AlphaFoldDB" id="A0A0R0CSE8"/>
<evidence type="ECO:0000256" key="1">
    <source>
        <dbReference type="ARBA" id="ARBA00007689"/>
    </source>
</evidence>
<sequence>MKFLLLIYIDPQLRQALPADDYDTLMRGCLQHANALQAEGTLLMSQRLQPPASAQTLRSRQGQTKVIDGPFAETREILAGFNLIEAADADDAMRIAKQFPWAAYGSIEVRAVDDLDAERIRVGA</sequence>
<dbReference type="RefSeq" id="WP_057626022.1">
    <property type="nucleotide sequence ID" value="NZ_LDJJ01000001.1"/>
</dbReference>
<comment type="caution">
    <text evidence="3">The sequence shown here is derived from an EMBL/GenBank/DDBJ whole genome shotgun (WGS) entry which is preliminary data.</text>
</comment>
<accession>A0A0R0CSE8</accession>
<dbReference type="Gene3D" id="3.30.70.1060">
    <property type="entry name" value="Dimeric alpha+beta barrel"/>
    <property type="match status" value="1"/>
</dbReference>
<dbReference type="Pfam" id="PF03795">
    <property type="entry name" value="YCII"/>
    <property type="match status" value="1"/>
</dbReference>
<evidence type="ECO:0000313" key="4">
    <source>
        <dbReference type="Proteomes" id="UP000051863"/>
    </source>
</evidence>
<organism evidence="3 4">
    <name type="scientific">Stenotrophomonas terrae</name>
    <dbReference type="NCBI Taxonomy" id="405446"/>
    <lineage>
        <taxon>Bacteria</taxon>
        <taxon>Pseudomonadati</taxon>
        <taxon>Pseudomonadota</taxon>
        <taxon>Gammaproteobacteria</taxon>
        <taxon>Lysobacterales</taxon>
        <taxon>Lysobacteraceae</taxon>
        <taxon>Stenotrophomonas</taxon>
    </lineage>
</organism>
<dbReference type="InterPro" id="IPR011008">
    <property type="entry name" value="Dimeric_a/b-barrel"/>
</dbReference>
<proteinExistence type="inferred from homology"/>
<keyword evidence="4" id="KW-1185">Reference proteome</keyword>
<dbReference type="PATRIC" id="fig|405446.3.peg.7"/>
<dbReference type="SUPFAM" id="SSF54909">
    <property type="entry name" value="Dimeric alpha+beta barrel"/>
    <property type="match status" value="1"/>
</dbReference>
<dbReference type="PANTHER" id="PTHR35174">
    <property type="entry name" value="BLL7171 PROTEIN-RELATED"/>
    <property type="match status" value="1"/>
</dbReference>
<dbReference type="InterPro" id="IPR005545">
    <property type="entry name" value="YCII"/>
</dbReference>
<dbReference type="PANTHER" id="PTHR35174:SF3">
    <property type="entry name" value="BLL7171 PROTEIN"/>
    <property type="match status" value="1"/>
</dbReference>
<gene>
    <name evidence="3" type="ORF">ABB27_00035</name>
</gene>
<dbReference type="Proteomes" id="UP000051863">
    <property type="component" value="Unassembled WGS sequence"/>
</dbReference>
<dbReference type="EMBL" id="LDJJ01000001">
    <property type="protein sequence ID" value="KRG72719.1"/>
    <property type="molecule type" value="Genomic_DNA"/>
</dbReference>
<name>A0A0R0CSE8_9GAMM</name>
<reference evidence="3 4" key="1">
    <citation type="submission" date="2015-05" db="EMBL/GenBank/DDBJ databases">
        <title>Genome sequencing and analysis of members of genus Stenotrophomonas.</title>
        <authorList>
            <person name="Patil P.P."/>
            <person name="Midha S."/>
            <person name="Patil P.B."/>
        </authorList>
    </citation>
    <scope>NUCLEOTIDE SEQUENCE [LARGE SCALE GENOMIC DNA]</scope>
    <source>
        <strain evidence="3 4">DSM 18941</strain>
    </source>
</reference>
<feature type="domain" description="YCII-related" evidence="2">
    <location>
        <begin position="1"/>
        <end position="113"/>
    </location>
</feature>
<protein>
    <recommendedName>
        <fullName evidence="2">YCII-related domain-containing protein</fullName>
    </recommendedName>
</protein>
<comment type="similarity">
    <text evidence="1">Belongs to the YciI family.</text>
</comment>